<comment type="caution">
    <text evidence="9">The sequence shown here is derived from an EMBL/GenBank/DDBJ whole genome shotgun (WGS) entry which is preliminary data.</text>
</comment>
<evidence type="ECO:0000313" key="9">
    <source>
        <dbReference type="EMBL" id="KYR00489.1"/>
    </source>
</evidence>
<keyword evidence="5" id="KW-0472">Membrane</keyword>
<evidence type="ECO:0000256" key="4">
    <source>
        <dbReference type="ARBA" id="ARBA00022658"/>
    </source>
</evidence>
<protein>
    <submittedName>
        <fullName evidence="9">RasGTPase-activating protein</fullName>
    </submittedName>
</protein>
<evidence type="ECO:0000256" key="3">
    <source>
        <dbReference type="ARBA" id="ARBA00022583"/>
    </source>
</evidence>
<dbReference type="FunCoup" id="A0A152A2Q7">
    <property type="interactions" value="579"/>
</dbReference>
<dbReference type="OMA" id="EIWFMNL"/>
<dbReference type="PANTHER" id="PTHR23101:SF112">
    <property type="entry name" value="RASGTPASE-ACTIVATING PROTEIN"/>
    <property type="match status" value="1"/>
</dbReference>
<dbReference type="Proteomes" id="UP000076078">
    <property type="component" value="Unassembled WGS sequence"/>
</dbReference>
<feature type="region of interest" description="Disordered" evidence="6">
    <location>
        <begin position="321"/>
        <end position="356"/>
    </location>
</feature>
<keyword evidence="4" id="KW-0344">Guanine-nucleotide releasing factor</keyword>
<dbReference type="PROSITE" id="PS51205">
    <property type="entry name" value="VPS9"/>
    <property type="match status" value="1"/>
</dbReference>
<dbReference type="GO" id="GO:0016020">
    <property type="term" value="C:membrane"/>
    <property type="evidence" value="ECO:0007669"/>
    <property type="project" value="UniProtKB-SubCell"/>
</dbReference>
<dbReference type="SUPFAM" id="SSF109993">
    <property type="entry name" value="VPS9 domain"/>
    <property type="match status" value="1"/>
</dbReference>
<keyword evidence="3" id="KW-0254">Endocytosis</keyword>
<name>A0A152A2Q7_TIELA</name>
<dbReference type="GO" id="GO:0006897">
    <property type="term" value="P:endocytosis"/>
    <property type="evidence" value="ECO:0007669"/>
    <property type="project" value="UniProtKB-KW"/>
</dbReference>
<feature type="compositionally biased region" description="Low complexity" evidence="6">
    <location>
        <begin position="121"/>
        <end position="147"/>
    </location>
</feature>
<gene>
    <name evidence="9" type="ORF">DLAC_02493</name>
</gene>
<comment type="similarity">
    <text evidence="2">Belongs to the GAPVD1 family.</text>
</comment>
<dbReference type="PROSITE" id="PS50018">
    <property type="entry name" value="RAS_GTPASE_ACTIV_2"/>
    <property type="match status" value="1"/>
</dbReference>
<feature type="region of interest" description="Disordered" evidence="6">
    <location>
        <begin position="121"/>
        <end position="159"/>
    </location>
</feature>
<dbReference type="InterPro" id="IPR037191">
    <property type="entry name" value="VPS9_dom_sf"/>
</dbReference>
<feature type="compositionally biased region" description="Low complexity" evidence="6">
    <location>
        <begin position="639"/>
        <end position="651"/>
    </location>
</feature>
<dbReference type="GO" id="GO:0005085">
    <property type="term" value="F:guanyl-nucleotide exchange factor activity"/>
    <property type="evidence" value="ECO:0007669"/>
    <property type="project" value="UniProtKB-KW"/>
</dbReference>
<proteinExistence type="inferred from homology"/>
<dbReference type="InParanoid" id="A0A152A2Q7"/>
<evidence type="ECO:0000256" key="2">
    <source>
        <dbReference type="ARBA" id="ARBA00008489"/>
    </source>
</evidence>
<feature type="domain" description="VPS9" evidence="8">
    <location>
        <begin position="1314"/>
        <end position="1449"/>
    </location>
</feature>
<keyword evidence="10" id="KW-1185">Reference proteome</keyword>
<evidence type="ECO:0000256" key="6">
    <source>
        <dbReference type="SAM" id="MobiDB-lite"/>
    </source>
</evidence>
<dbReference type="STRING" id="361077.A0A152A2Q7"/>
<feature type="compositionally biased region" description="Basic and acidic residues" evidence="6">
    <location>
        <begin position="652"/>
        <end position="671"/>
    </location>
</feature>
<dbReference type="GO" id="GO:0005829">
    <property type="term" value="C:cytosol"/>
    <property type="evidence" value="ECO:0007669"/>
    <property type="project" value="TreeGrafter"/>
</dbReference>
<reference evidence="9 10" key="1">
    <citation type="submission" date="2015-12" db="EMBL/GenBank/DDBJ databases">
        <title>Dictyostelia acquired genes for synthesis and detection of signals that induce cell-type specialization by lateral gene transfer from prokaryotes.</title>
        <authorList>
            <person name="Gloeckner G."/>
            <person name="Schaap P."/>
        </authorList>
    </citation>
    <scope>NUCLEOTIDE SEQUENCE [LARGE SCALE GENOMIC DNA]</scope>
    <source>
        <strain evidence="9 10">TK</strain>
    </source>
</reference>
<evidence type="ECO:0000313" key="10">
    <source>
        <dbReference type="Proteomes" id="UP000076078"/>
    </source>
</evidence>
<dbReference type="GO" id="GO:0030139">
    <property type="term" value="C:endocytic vesicle"/>
    <property type="evidence" value="ECO:0007669"/>
    <property type="project" value="TreeGrafter"/>
</dbReference>
<dbReference type="PANTHER" id="PTHR23101">
    <property type="entry name" value="RAB GDP/GTP EXCHANGE FACTOR"/>
    <property type="match status" value="1"/>
</dbReference>
<evidence type="ECO:0000256" key="1">
    <source>
        <dbReference type="ARBA" id="ARBA00004170"/>
    </source>
</evidence>
<organism evidence="9 10">
    <name type="scientific">Tieghemostelium lacteum</name>
    <name type="common">Slime mold</name>
    <name type="synonym">Dictyostelium lacteum</name>
    <dbReference type="NCBI Taxonomy" id="361077"/>
    <lineage>
        <taxon>Eukaryota</taxon>
        <taxon>Amoebozoa</taxon>
        <taxon>Evosea</taxon>
        <taxon>Eumycetozoa</taxon>
        <taxon>Dictyostelia</taxon>
        <taxon>Dictyosteliales</taxon>
        <taxon>Raperosteliaceae</taxon>
        <taxon>Tieghemostelium</taxon>
    </lineage>
</organism>
<dbReference type="InterPro" id="IPR001936">
    <property type="entry name" value="RasGAP_dom"/>
</dbReference>
<dbReference type="SUPFAM" id="SSF48350">
    <property type="entry name" value="GTPase activation domain, GAP"/>
    <property type="match status" value="1"/>
</dbReference>
<sequence length="1512" mass="173582">MGDIILNVFSLVDKRLNRLKGLKMKSKSDLDIILPQYEKINEILNNAKKLLLKDPGDINYIQQNIMQIDIRLKIVESEKTIINNRIANREYDDDDSLTISTSFTSQSFLKPSLLNISTQTTTTTSTITKPTTTSSNNVDNNNNSNSSNHEEKKDVSSATVVEKQEIITKTLNEQHFPYENNSRPPSTYNPKDIVHSFKEEALKNIEEFEKSKALSPQCNSTTSEEPDTSVKLNENYNQHQQITSGNVEIKSGDSNVVVEINVENQETQKSLDSKSVENAVKVTEEDSFTLSFKSKNVNRQSMIIPTEEIKNQMELGKISENDISPRQPQPHPQQNISPQKTNSNNYIPNSIPHSPSFQSKLEIEEDKLNSTLMSSSLVDTFLLKYKGRSGSDLSISQFIQPFMIQSDSQIQQQQLPKPSSSVPYSSFFAKTSQQKISQKLKLAKHIQIRKVSDAKIGHARSNSQAKINYVPTEEEILLQQQHDYNPLSSSSPGKIMGMNNNNNNNNHKSLFLPTSSKEPYEPHLNSHSSYHINGNGNINSINNSQSNSNGNLENHIGQGERLALLQSLLKSEELTNNAERKVIDEINNRTRLKSQELYQLVWEVRHLDKAIAHILNNRLNISDLNGISFNDIKLNYNNNNNNGNNSNNSNNVKEKIKEKNNSKEKDSYRDGVRESPHITYHQKENGSAVIELSSSLKYSLERLVILLRTEPSILRDTLHRADYLGVEMEGSFKSSHTDLSQAIVFSLFGNCFTATDEKLLLLLIKSITELEFKMVKDKKSFGTQEPFSFTLVSTYLNYTYGKPYIISVLKDLVVSIIQDHNINLENDPEKKAMLAQIGILEEPEIDQHLLLQQFTGEFLKRTIALSSGIPYALRWLSKVIIIQWRNYLKSTRPDDFQPSEITIQKDKLVEREFIIHLLFENFFIPALIRPDHYGVLTGLTISHKARHNLIQIAKMVLDFIRVPSSIPPWIQSYFGDMDRVLDEYFTELIQVEEPETYYHRPIFELELGQDLLVSSTDLFIILELIYHNHPDPNIQQPDETTSLQKEVVEMIKKVQPASQLQEGMKFLVINVLPKFVDSTPTSNPKSLDPSVRLAKENLILALSVLSFLCGYSSSSNICELLLLQCGRSRSLELNILEAQIEETIRSLWALPEVYKQNDYQLLLDSMFDDYYKREKKRSLEKQIKVLYLDQLQRHTSQILSQKNISIEFLTNQKFRLFRDKIYARMQTEFVSDFMTQFSQHTGPCDCEPQLEVSVICKTCTLKSQAIKSFLTKSKNTLVQSEWWKSATDDDLNFASNTLERNLLTQIYNFTFNVSKNDKAFSKELNSKFSSIDHTHLYIPEKYSNQAPWELAQQELKKINLYKSPHDKMKCIIDTWNIIFNYTKPLGESGPDDFLPIMGYVIIKSRPENILSNIQYIHLYADLDDDHEIWFMNLKSSIEIVKEVLKDTKGNGWRRGILSLTSQRMENMLKEIKRKEKLKKYRTSIVRLESNSPILQQLQNPKNQPPTNINSQL</sequence>
<dbReference type="Pfam" id="PF02204">
    <property type="entry name" value="VPS9"/>
    <property type="match status" value="1"/>
</dbReference>
<accession>A0A152A2Q7</accession>
<dbReference type="InterPro" id="IPR008936">
    <property type="entry name" value="Rho_GTPase_activation_prot"/>
</dbReference>
<dbReference type="EMBL" id="LODT01000013">
    <property type="protein sequence ID" value="KYR00489.1"/>
    <property type="molecule type" value="Genomic_DNA"/>
</dbReference>
<comment type="subcellular location">
    <subcellularLocation>
        <location evidence="1">Membrane</location>
        <topology evidence="1">Peripheral membrane protein</topology>
    </subcellularLocation>
</comment>
<evidence type="ECO:0000256" key="5">
    <source>
        <dbReference type="ARBA" id="ARBA00023136"/>
    </source>
</evidence>
<feature type="domain" description="Ras-GAP" evidence="7">
    <location>
        <begin position="756"/>
        <end position="961"/>
    </location>
</feature>
<dbReference type="Gene3D" id="1.10.506.10">
    <property type="entry name" value="GTPase Activation - p120gap, domain 1"/>
    <property type="match status" value="1"/>
</dbReference>
<feature type="region of interest" description="Disordered" evidence="6">
    <location>
        <begin position="639"/>
        <end position="671"/>
    </location>
</feature>
<dbReference type="OrthoDB" id="19622at2759"/>
<dbReference type="Pfam" id="PF00616">
    <property type="entry name" value="RasGAP"/>
    <property type="match status" value="1"/>
</dbReference>
<evidence type="ECO:0000259" key="7">
    <source>
        <dbReference type="PROSITE" id="PS50018"/>
    </source>
</evidence>
<dbReference type="SMART" id="SM00167">
    <property type="entry name" value="VPS9"/>
    <property type="match status" value="1"/>
</dbReference>
<evidence type="ECO:0000259" key="8">
    <source>
        <dbReference type="PROSITE" id="PS51205"/>
    </source>
</evidence>
<dbReference type="GO" id="GO:0031267">
    <property type="term" value="F:small GTPase binding"/>
    <property type="evidence" value="ECO:0007669"/>
    <property type="project" value="TreeGrafter"/>
</dbReference>
<dbReference type="InterPro" id="IPR045046">
    <property type="entry name" value="Vps9-like"/>
</dbReference>
<dbReference type="InterPro" id="IPR003123">
    <property type="entry name" value="VPS9"/>
</dbReference>
<dbReference type="Gene3D" id="1.20.1050.80">
    <property type="entry name" value="VPS9 domain"/>
    <property type="match status" value="1"/>
</dbReference>